<dbReference type="PROSITE" id="PS50802">
    <property type="entry name" value="OTU"/>
    <property type="match status" value="1"/>
</dbReference>
<dbReference type="InterPro" id="IPR038765">
    <property type="entry name" value="Papain-like_cys_pep_sf"/>
</dbReference>
<protein>
    <recommendedName>
        <fullName evidence="2">OTU domain-containing protein</fullName>
    </recommendedName>
</protein>
<feature type="region of interest" description="Disordered" evidence="1">
    <location>
        <begin position="335"/>
        <end position="395"/>
    </location>
</feature>
<dbReference type="EMBL" id="CAJNOK010019486">
    <property type="protein sequence ID" value="CAF1300266.1"/>
    <property type="molecule type" value="Genomic_DNA"/>
</dbReference>
<dbReference type="GO" id="GO:0016579">
    <property type="term" value="P:protein deubiquitination"/>
    <property type="evidence" value="ECO:0007669"/>
    <property type="project" value="TreeGrafter"/>
</dbReference>
<dbReference type="SUPFAM" id="SSF54001">
    <property type="entry name" value="Cysteine proteinases"/>
    <property type="match status" value="1"/>
</dbReference>
<evidence type="ECO:0000256" key="1">
    <source>
        <dbReference type="SAM" id="MobiDB-lite"/>
    </source>
</evidence>
<proteinExistence type="predicted"/>
<dbReference type="EMBL" id="CAJOBA010041063">
    <property type="protein sequence ID" value="CAF4106347.1"/>
    <property type="molecule type" value="Genomic_DNA"/>
</dbReference>
<gene>
    <name evidence="3" type="ORF">OVA965_LOCUS28496</name>
    <name evidence="4" type="ORF">TMI583_LOCUS29251</name>
</gene>
<evidence type="ECO:0000259" key="2">
    <source>
        <dbReference type="PROSITE" id="PS50802"/>
    </source>
</evidence>
<reference evidence="4" key="1">
    <citation type="submission" date="2021-02" db="EMBL/GenBank/DDBJ databases">
        <authorList>
            <person name="Nowell W R."/>
        </authorList>
    </citation>
    <scope>NUCLEOTIDE SEQUENCE</scope>
</reference>
<feature type="compositionally biased region" description="Basic and acidic residues" evidence="1">
    <location>
        <begin position="19"/>
        <end position="43"/>
    </location>
</feature>
<evidence type="ECO:0000313" key="3">
    <source>
        <dbReference type="EMBL" id="CAF1300266.1"/>
    </source>
</evidence>
<evidence type="ECO:0000313" key="4">
    <source>
        <dbReference type="EMBL" id="CAF4106347.1"/>
    </source>
</evidence>
<feature type="region of interest" description="Disordered" evidence="1">
    <location>
        <begin position="1"/>
        <end position="43"/>
    </location>
</feature>
<accession>A0A8S2QEJ5</accession>
<dbReference type="Pfam" id="PF02338">
    <property type="entry name" value="OTU"/>
    <property type="match status" value="1"/>
</dbReference>
<feature type="compositionally biased region" description="Basic residues" evidence="1">
    <location>
        <begin position="353"/>
        <end position="365"/>
    </location>
</feature>
<dbReference type="InterPro" id="IPR003323">
    <property type="entry name" value="OTU_dom"/>
</dbReference>
<feature type="compositionally biased region" description="Polar residues" evidence="1">
    <location>
        <begin position="384"/>
        <end position="394"/>
    </location>
</feature>
<dbReference type="GO" id="GO:0004843">
    <property type="term" value="F:cysteine-type deubiquitinase activity"/>
    <property type="evidence" value="ECO:0007669"/>
    <property type="project" value="TreeGrafter"/>
</dbReference>
<feature type="compositionally biased region" description="Basic and acidic residues" evidence="1">
    <location>
        <begin position="210"/>
        <end position="219"/>
    </location>
</feature>
<dbReference type="InterPro" id="IPR050704">
    <property type="entry name" value="Peptidase_C85-like"/>
</dbReference>
<evidence type="ECO:0000313" key="5">
    <source>
        <dbReference type="Proteomes" id="UP000682733"/>
    </source>
</evidence>
<dbReference type="PANTHER" id="PTHR12419:SF7">
    <property type="entry name" value="OTU DOMAIN-CONTAINING PROTEIN 3"/>
    <property type="match status" value="1"/>
</dbReference>
<feature type="compositionally biased region" description="Basic and acidic residues" evidence="1">
    <location>
        <begin position="366"/>
        <end position="375"/>
    </location>
</feature>
<sequence length="420" mass="48323">MCPKHTSRQQKNDINNNNKRHERDTRRQEKKDRNTKQYLKDDGNADKFRDQLRTIGLELRDVVGDGNCLFRSFADQMDGDAGRHAMYREQVCDYILKNRQDFEPFIVDQPFDTYIKSLAKDGTYAGNESIVAFARLHNAKICVHQLQQPVWVVSFSNNPKYEFHISYHNFEHYSSVRRLGDVTSASANVRLEPTTTAKSVTTSNFTSNSEKNKKEEASNEYSINEHDISYIISQTNTNDKNLIHQTLIDFNNNVDSTIAYLLARTSTNNNDSDYISDTCGENLQRIMSITGMYDPDLIQQSYMVNNSDVDLTIQSLLAMTIDNTEIKNDDNEYIEIPDNTLTPSSSTSLKPNSRQKRTQMKKDKKQRATERRRAEIQQQQQQQSNDKNTKSSSLPVCKSEVEANVVEQPNPIVNIEFIQI</sequence>
<dbReference type="PANTHER" id="PTHR12419">
    <property type="entry name" value="OTU DOMAIN CONTAINING PROTEIN"/>
    <property type="match status" value="1"/>
</dbReference>
<dbReference type="AlphaFoldDB" id="A0A8S2QEJ5"/>
<feature type="domain" description="OTU" evidence="2">
    <location>
        <begin position="57"/>
        <end position="179"/>
    </location>
</feature>
<organism evidence="4 5">
    <name type="scientific">Didymodactylos carnosus</name>
    <dbReference type="NCBI Taxonomy" id="1234261"/>
    <lineage>
        <taxon>Eukaryota</taxon>
        <taxon>Metazoa</taxon>
        <taxon>Spiralia</taxon>
        <taxon>Gnathifera</taxon>
        <taxon>Rotifera</taxon>
        <taxon>Eurotatoria</taxon>
        <taxon>Bdelloidea</taxon>
        <taxon>Philodinida</taxon>
        <taxon>Philodinidae</taxon>
        <taxon>Didymodactylos</taxon>
    </lineage>
</organism>
<comment type="caution">
    <text evidence="4">The sequence shown here is derived from an EMBL/GenBank/DDBJ whole genome shotgun (WGS) entry which is preliminary data.</text>
</comment>
<dbReference type="Proteomes" id="UP000677228">
    <property type="component" value="Unassembled WGS sequence"/>
</dbReference>
<dbReference type="Gene3D" id="3.90.70.80">
    <property type="match status" value="1"/>
</dbReference>
<name>A0A8S2QEJ5_9BILA</name>
<feature type="region of interest" description="Disordered" evidence="1">
    <location>
        <begin position="197"/>
        <end position="219"/>
    </location>
</feature>
<feature type="compositionally biased region" description="Low complexity" evidence="1">
    <location>
        <begin position="339"/>
        <end position="352"/>
    </location>
</feature>
<dbReference type="Proteomes" id="UP000682733">
    <property type="component" value="Unassembled WGS sequence"/>
</dbReference>